<dbReference type="KEGG" id="cmk:103171665"/>
<dbReference type="GO" id="GO:0005829">
    <property type="term" value="C:cytosol"/>
    <property type="evidence" value="ECO:0007669"/>
    <property type="project" value="UniProtKB-SubCell"/>
</dbReference>
<feature type="region of interest" description="Disordered" evidence="13">
    <location>
        <begin position="1"/>
        <end position="24"/>
    </location>
</feature>
<comment type="subcellular location">
    <subcellularLocation>
        <location evidence="2">Cytoplasm</location>
        <location evidence="2">Cytosol</location>
    </subcellularLocation>
    <subcellularLocation>
        <location evidence="1">Nucleus</location>
    </subcellularLocation>
</comment>
<dbReference type="InterPro" id="IPR035979">
    <property type="entry name" value="RBD_domain_sf"/>
</dbReference>
<dbReference type="CDD" id="cd12384">
    <property type="entry name" value="RRM_RBM24_RBM38_like"/>
    <property type="match status" value="1"/>
</dbReference>
<proteinExistence type="evidence at transcript level"/>
<dbReference type="GO" id="GO:0030154">
    <property type="term" value="P:cell differentiation"/>
    <property type="evidence" value="ECO:0007669"/>
    <property type="project" value="UniProtKB-KW"/>
</dbReference>
<evidence type="ECO:0000256" key="10">
    <source>
        <dbReference type="ARBA" id="ARBA00039528"/>
    </source>
</evidence>
<evidence type="ECO:0000259" key="14">
    <source>
        <dbReference type="PROSITE" id="PS50102"/>
    </source>
</evidence>
<dbReference type="InterPro" id="IPR012677">
    <property type="entry name" value="Nucleotide-bd_a/b_plait_sf"/>
</dbReference>
<keyword evidence="6 12" id="KW-0694">RNA-binding</keyword>
<dbReference type="PROSITE" id="PS50102">
    <property type="entry name" value="RRM"/>
    <property type="match status" value="1"/>
</dbReference>
<name>K4FUY7_CALMI</name>
<dbReference type="RefSeq" id="NP_001279334.1">
    <property type="nucleotide sequence ID" value="NM_001292405.1"/>
</dbReference>
<evidence type="ECO:0000256" key="12">
    <source>
        <dbReference type="PROSITE-ProRule" id="PRU00176"/>
    </source>
</evidence>
<dbReference type="InterPro" id="IPR000504">
    <property type="entry name" value="RRM_dom"/>
</dbReference>
<evidence type="ECO:0000256" key="7">
    <source>
        <dbReference type="ARBA" id="ARBA00023187"/>
    </source>
</evidence>
<dbReference type="Gene3D" id="3.30.70.330">
    <property type="match status" value="1"/>
</dbReference>
<dbReference type="SUPFAM" id="SSF54928">
    <property type="entry name" value="RNA-binding domain, RBD"/>
    <property type="match status" value="1"/>
</dbReference>
<evidence type="ECO:0000256" key="1">
    <source>
        <dbReference type="ARBA" id="ARBA00004123"/>
    </source>
</evidence>
<dbReference type="GeneID" id="103171665"/>
<dbReference type="GO" id="GO:0006397">
    <property type="term" value="P:mRNA processing"/>
    <property type="evidence" value="ECO:0007669"/>
    <property type="project" value="UniProtKB-KW"/>
</dbReference>
<keyword evidence="4" id="KW-0507">mRNA processing</keyword>
<evidence type="ECO:0000313" key="15">
    <source>
        <dbReference type="EMBL" id="AFK11469.1"/>
    </source>
</evidence>
<evidence type="ECO:0000256" key="8">
    <source>
        <dbReference type="ARBA" id="ARBA00023242"/>
    </source>
</evidence>
<evidence type="ECO:0000256" key="13">
    <source>
        <dbReference type="SAM" id="MobiDB-lite"/>
    </source>
</evidence>
<dbReference type="EMBL" id="JX053241">
    <property type="protein sequence ID" value="AFK11469.1"/>
    <property type="molecule type" value="mRNA"/>
</dbReference>
<dbReference type="GO" id="GO:0005634">
    <property type="term" value="C:nucleus"/>
    <property type="evidence" value="ECO:0007669"/>
    <property type="project" value="UniProtKB-SubCell"/>
</dbReference>
<dbReference type="GO" id="GO:0008380">
    <property type="term" value="P:RNA splicing"/>
    <property type="evidence" value="ECO:0007669"/>
    <property type="project" value="UniProtKB-KW"/>
</dbReference>
<dbReference type="OrthoDB" id="4207594at2759"/>
<keyword evidence="7" id="KW-0508">mRNA splicing</keyword>
<sequence>MLPPQCGECSVSGTMQSGSGSGQRDTTFTKIFVGGLPYSTTHSSLRSYFQGFGDIEEAVVINDRQTGKSRGYGFVTMAEKSAAERACKDPNPIIDGRKANVNLAYLGAKPRAIQTGFALGVQQIHPALLQRPLGLTTHYVYPQAYIQPGVVLPTQLQSLSSPYIDYSTSAAYAQYTAPAFDQYPYAASPAAGYIGYGYSALQQPITAGTSATAGSTTLLQYQAQQLQPDRVQ</sequence>
<organism evidence="15">
    <name type="scientific">Callorhinchus milii</name>
    <name type="common">Ghost shark</name>
    <dbReference type="NCBI Taxonomy" id="7868"/>
    <lineage>
        <taxon>Eukaryota</taxon>
        <taxon>Metazoa</taxon>
        <taxon>Chordata</taxon>
        <taxon>Craniata</taxon>
        <taxon>Vertebrata</taxon>
        <taxon>Chondrichthyes</taxon>
        <taxon>Holocephali</taxon>
        <taxon>Chimaeriformes</taxon>
        <taxon>Callorhinchidae</taxon>
        <taxon>Callorhinchus</taxon>
    </lineage>
</organism>
<dbReference type="SMART" id="SM00360">
    <property type="entry name" value="RRM"/>
    <property type="match status" value="1"/>
</dbReference>
<evidence type="ECO:0000256" key="3">
    <source>
        <dbReference type="ARBA" id="ARBA00022490"/>
    </source>
</evidence>
<dbReference type="GO" id="GO:0043484">
    <property type="term" value="P:regulation of RNA splicing"/>
    <property type="evidence" value="ECO:0007669"/>
    <property type="project" value="TreeGrafter"/>
</dbReference>
<evidence type="ECO:0000256" key="5">
    <source>
        <dbReference type="ARBA" id="ARBA00022782"/>
    </source>
</evidence>
<evidence type="ECO:0000256" key="2">
    <source>
        <dbReference type="ARBA" id="ARBA00004514"/>
    </source>
</evidence>
<accession>K4FUY7</accession>
<dbReference type="AlphaFoldDB" id="K4FUY7"/>
<reference evidence="15" key="1">
    <citation type="journal article" date="2012" name="PLoS ONE">
        <title>Sequencing and Analysis of Full-Length cDNAs, 5'-ESTs and 3'-ESTs from a Cartilaginous Fish, the Elephant Shark (Callorhinchus milii).</title>
        <authorList>
            <person name="Tan Y.Y."/>
            <person name="Kodzius R."/>
            <person name="Tay B.H."/>
            <person name="Tay A."/>
            <person name="Brenner S."/>
            <person name="Venkatesh B."/>
        </authorList>
    </citation>
    <scope>NUCLEOTIDE SEQUENCE</scope>
    <source>
        <tissue evidence="15">Spleen</tissue>
    </source>
</reference>
<evidence type="ECO:0000256" key="9">
    <source>
        <dbReference type="ARBA" id="ARBA00038117"/>
    </source>
</evidence>
<dbReference type="PANTHER" id="PTHR48024:SF28">
    <property type="entry name" value="RNA-BINDING PROTEIN 38"/>
    <property type="match status" value="1"/>
</dbReference>
<evidence type="ECO:0000256" key="11">
    <source>
        <dbReference type="ARBA" id="ARBA00041483"/>
    </source>
</evidence>
<dbReference type="FunFam" id="3.30.70.330:FF:000077">
    <property type="entry name" value="RNA-binding motif protein 24"/>
    <property type="match status" value="1"/>
</dbReference>
<keyword evidence="5" id="KW-0221">Differentiation</keyword>
<protein>
    <recommendedName>
        <fullName evidence="10">RNA-binding protein 38</fullName>
    </recommendedName>
    <alternativeName>
        <fullName evidence="11">RNA-binding motif protein 38</fullName>
    </alternativeName>
</protein>
<keyword evidence="8" id="KW-0539">Nucleus</keyword>
<dbReference type="PANTHER" id="PTHR48024">
    <property type="entry name" value="GEO13361P1-RELATED"/>
    <property type="match status" value="1"/>
</dbReference>
<evidence type="ECO:0000256" key="6">
    <source>
        <dbReference type="ARBA" id="ARBA00022884"/>
    </source>
</evidence>
<dbReference type="Pfam" id="PF00076">
    <property type="entry name" value="RRM_1"/>
    <property type="match status" value="1"/>
</dbReference>
<evidence type="ECO:0000256" key="4">
    <source>
        <dbReference type="ARBA" id="ARBA00022664"/>
    </source>
</evidence>
<feature type="domain" description="RRM" evidence="14">
    <location>
        <begin position="29"/>
        <end position="106"/>
    </location>
</feature>
<dbReference type="InterPro" id="IPR050886">
    <property type="entry name" value="RNA-binding_reg"/>
</dbReference>
<dbReference type="GO" id="GO:0003730">
    <property type="term" value="F:mRNA 3'-UTR binding"/>
    <property type="evidence" value="ECO:0007669"/>
    <property type="project" value="TreeGrafter"/>
</dbReference>
<keyword evidence="3" id="KW-0963">Cytoplasm</keyword>
<comment type="similarity">
    <text evidence="9">Belongs to the RBM38 family.</text>
</comment>